<dbReference type="EMBL" id="LXQE01000172">
    <property type="protein sequence ID" value="RCJ31840.1"/>
    <property type="molecule type" value="Genomic_DNA"/>
</dbReference>
<organism evidence="12 13">
    <name type="scientific">Nostoc punctiforme NIES-2108</name>
    <dbReference type="NCBI Taxonomy" id="1356359"/>
    <lineage>
        <taxon>Bacteria</taxon>
        <taxon>Bacillati</taxon>
        <taxon>Cyanobacteriota</taxon>
        <taxon>Cyanophyceae</taxon>
        <taxon>Nostocales</taxon>
        <taxon>Nostocaceae</taxon>
        <taxon>Nostoc</taxon>
    </lineage>
</organism>
<keyword evidence="5" id="KW-0862">Zinc</keyword>
<name>A0A367R7D5_NOSPU</name>
<evidence type="ECO:0000256" key="2">
    <source>
        <dbReference type="ARBA" id="ARBA00011044"/>
    </source>
</evidence>
<dbReference type="Proteomes" id="UP000252085">
    <property type="component" value="Unassembled WGS sequence"/>
</dbReference>
<dbReference type="GO" id="GO:0046872">
    <property type="term" value="F:metal ion binding"/>
    <property type="evidence" value="ECO:0007669"/>
    <property type="project" value="UniProtKB-KW"/>
</dbReference>
<evidence type="ECO:0000256" key="4">
    <source>
        <dbReference type="ARBA" id="ARBA00022723"/>
    </source>
</evidence>
<keyword evidence="7" id="KW-0233">DNA recombination</keyword>
<accession>A0A367R7D5</accession>
<dbReference type="Pfam" id="PF01385">
    <property type="entry name" value="OrfB_IS605"/>
    <property type="match status" value="1"/>
</dbReference>
<dbReference type="NCBIfam" id="NF040570">
    <property type="entry name" value="guided_TnpB"/>
    <property type="match status" value="1"/>
</dbReference>
<dbReference type="GO" id="GO:0003677">
    <property type="term" value="F:DNA binding"/>
    <property type="evidence" value="ECO:0007669"/>
    <property type="project" value="UniProtKB-KW"/>
</dbReference>
<dbReference type="InterPro" id="IPR001959">
    <property type="entry name" value="Transposase"/>
</dbReference>
<feature type="domain" description="Probable transposase IS891/IS1136/IS1341" evidence="9">
    <location>
        <begin position="166"/>
        <end position="273"/>
    </location>
</feature>
<dbReference type="InterPro" id="IPR021027">
    <property type="entry name" value="Transposase_put_HTH"/>
</dbReference>
<dbReference type="PROSITE" id="PS51257">
    <property type="entry name" value="PROKAR_LIPOPROTEIN"/>
    <property type="match status" value="1"/>
</dbReference>
<evidence type="ECO:0000256" key="3">
    <source>
        <dbReference type="ARBA" id="ARBA00022578"/>
    </source>
</evidence>
<reference evidence="12 13" key="1">
    <citation type="submission" date="2016-04" db="EMBL/GenBank/DDBJ databases">
        <authorList>
            <person name="Evans L.H."/>
            <person name="Alamgir A."/>
            <person name="Owens N."/>
            <person name="Weber N.D."/>
            <person name="Virtaneva K."/>
            <person name="Barbian K."/>
            <person name="Babar A."/>
            <person name="Rosenke K."/>
        </authorList>
    </citation>
    <scope>NUCLEOTIDE SEQUENCE [LARGE SCALE GENOMIC DNA]</scope>
    <source>
        <strain evidence="12">NIES-2108</strain>
    </source>
</reference>
<evidence type="ECO:0000259" key="9">
    <source>
        <dbReference type="Pfam" id="PF01385"/>
    </source>
</evidence>
<feature type="domain" description="Cas12f1-like TNB" evidence="10">
    <location>
        <begin position="285"/>
        <end position="352"/>
    </location>
</feature>
<sequence>MFKVVKVRLYPDAQQQLLLAQAFGSCRWLWNYCLNLMNQTYKETGFGLSGYEVKKLIPRLKKEYEWLSLTYSQCLQQVCLNLGIAFNNFFEKRAKYPRFKSKHGKQSIQYPQNVKVADSYLTLPKIGDVSALIHRAVEGKIKTVTVSKNCSNQYFAAILFDDGKEKPNSNTEGKAIGIDLGLTHFAVTSDGSKFDNPRILNKHEKNLKLKQQQLSRKQKGSNNRIKARNKVARVHRKIANCREDFLHKLSRRIVNENQVIVVENLNVKGMMQNHKLAKSIHQVGWGMFCTMLKYKAQMDGKIYQEVDRFFPSSKICHVCLNQVGSLPLDVRFWTCDNCQTRHDRDINASINIKDEGLRILNLSAVVRRADAPEGLTSGTGDKACRPDISRSKGGRKKSTTALSVGQEAHTDLTVQCG</sequence>
<evidence type="ECO:0000256" key="6">
    <source>
        <dbReference type="ARBA" id="ARBA00023125"/>
    </source>
</evidence>
<dbReference type="PANTHER" id="PTHR30405:SF25">
    <property type="entry name" value="RNA-GUIDED DNA ENDONUCLEASE INSQ-RELATED"/>
    <property type="match status" value="1"/>
</dbReference>
<evidence type="ECO:0000256" key="8">
    <source>
        <dbReference type="SAM" id="MobiDB-lite"/>
    </source>
</evidence>
<evidence type="ECO:0000259" key="11">
    <source>
        <dbReference type="Pfam" id="PF12323"/>
    </source>
</evidence>
<dbReference type="InterPro" id="IPR051399">
    <property type="entry name" value="RNA-guided_DNA_endo/Transpos"/>
</dbReference>
<evidence type="ECO:0000313" key="13">
    <source>
        <dbReference type="Proteomes" id="UP000252085"/>
    </source>
</evidence>
<feature type="region of interest" description="Disordered" evidence="8">
    <location>
        <begin position="376"/>
        <end position="404"/>
    </location>
</feature>
<feature type="domain" description="Transposase putative helix-turn-helix" evidence="11">
    <location>
        <begin position="3"/>
        <end position="45"/>
    </location>
</feature>
<evidence type="ECO:0000256" key="7">
    <source>
        <dbReference type="ARBA" id="ARBA00023172"/>
    </source>
</evidence>
<evidence type="ECO:0000256" key="5">
    <source>
        <dbReference type="ARBA" id="ARBA00022833"/>
    </source>
</evidence>
<dbReference type="InterPro" id="IPR010095">
    <property type="entry name" value="Cas12f1-like_TNB"/>
</dbReference>
<comment type="similarity">
    <text evidence="2">In the N-terminal section; belongs to the transposase 2 family.</text>
</comment>
<keyword evidence="6" id="KW-0238">DNA-binding</keyword>
<dbReference type="Pfam" id="PF07282">
    <property type="entry name" value="Cas12f1-like_TNB"/>
    <property type="match status" value="1"/>
</dbReference>
<dbReference type="PANTHER" id="PTHR30405">
    <property type="entry name" value="TRANSPOSASE"/>
    <property type="match status" value="1"/>
</dbReference>
<dbReference type="GO" id="GO:0006310">
    <property type="term" value="P:DNA recombination"/>
    <property type="evidence" value="ECO:0007669"/>
    <property type="project" value="UniProtKB-KW"/>
</dbReference>
<dbReference type="AlphaFoldDB" id="A0A367R7D5"/>
<dbReference type="Pfam" id="PF12323">
    <property type="entry name" value="HTH_OrfB_IS605"/>
    <property type="match status" value="1"/>
</dbReference>
<keyword evidence="4" id="KW-0479">Metal-binding</keyword>
<evidence type="ECO:0000259" key="10">
    <source>
        <dbReference type="Pfam" id="PF07282"/>
    </source>
</evidence>
<keyword evidence="3" id="KW-0815">Transposition</keyword>
<dbReference type="NCBIfam" id="TIGR01766">
    <property type="entry name" value="IS200/IS605 family accessory protein TnpB-like domain"/>
    <property type="match status" value="1"/>
</dbReference>
<evidence type="ECO:0000256" key="1">
    <source>
        <dbReference type="ARBA" id="ARBA00008761"/>
    </source>
</evidence>
<gene>
    <name evidence="12" type="ORF">A6769_29915</name>
</gene>
<dbReference type="GO" id="GO:0032196">
    <property type="term" value="P:transposition"/>
    <property type="evidence" value="ECO:0007669"/>
    <property type="project" value="UniProtKB-KW"/>
</dbReference>
<proteinExistence type="inferred from homology"/>
<protein>
    <submittedName>
        <fullName evidence="12">Transposase</fullName>
    </submittedName>
</protein>
<comment type="similarity">
    <text evidence="1">In the C-terminal section; belongs to the transposase 35 family.</text>
</comment>
<comment type="caution">
    <text evidence="12">The sequence shown here is derived from an EMBL/GenBank/DDBJ whole genome shotgun (WGS) entry which is preliminary data.</text>
</comment>
<evidence type="ECO:0000313" key="12">
    <source>
        <dbReference type="EMBL" id="RCJ31840.1"/>
    </source>
</evidence>